<feature type="domain" description="5'-Nucleotidase C-terminal" evidence="5">
    <location>
        <begin position="110"/>
        <end position="256"/>
    </location>
</feature>
<dbReference type="InterPro" id="IPR006179">
    <property type="entry name" value="5_nucleotidase/apyrase"/>
</dbReference>
<keyword evidence="7" id="KW-1185">Reference proteome</keyword>
<dbReference type="GO" id="GO:0006196">
    <property type="term" value="P:AMP catabolic process"/>
    <property type="evidence" value="ECO:0007669"/>
    <property type="project" value="TreeGrafter"/>
</dbReference>
<evidence type="ECO:0000256" key="1">
    <source>
        <dbReference type="ARBA" id="ARBA00000815"/>
    </source>
</evidence>
<keyword evidence="4" id="KW-0472">Membrane</keyword>
<comment type="catalytic activity">
    <reaction evidence="1">
        <text>a ribonucleoside 5'-phosphate + H2O = a ribonucleoside + phosphate</text>
        <dbReference type="Rhea" id="RHEA:12484"/>
        <dbReference type="ChEBI" id="CHEBI:15377"/>
        <dbReference type="ChEBI" id="CHEBI:18254"/>
        <dbReference type="ChEBI" id="CHEBI:43474"/>
        <dbReference type="ChEBI" id="CHEBI:58043"/>
        <dbReference type="EC" id="3.1.3.5"/>
    </reaction>
</comment>
<comment type="caution">
    <text evidence="6">The sequence shown here is derived from an EMBL/GenBank/DDBJ whole genome shotgun (WGS) entry which is preliminary data.</text>
</comment>
<dbReference type="AlphaFoldDB" id="A0A6A4VIN0"/>
<keyword evidence="4" id="KW-0812">Transmembrane</keyword>
<reference evidence="6 7" key="1">
    <citation type="submission" date="2019-07" db="EMBL/GenBank/DDBJ databases">
        <title>Draft genome assembly of a fouling barnacle, Amphibalanus amphitrite (Darwin, 1854): The first reference genome for Thecostraca.</title>
        <authorList>
            <person name="Kim W."/>
        </authorList>
    </citation>
    <scope>NUCLEOTIDE SEQUENCE [LARGE SCALE GENOMIC DNA]</scope>
    <source>
        <strain evidence="6">SNU_AA5</strain>
        <tissue evidence="6">Soma without cirri and trophi</tissue>
    </source>
</reference>
<protein>
    <recommendedName>
        <fullName evidence="3">5'-nucleotidase</fullName>
        <ecNumber evidence="3">3.1.3.5</ecNumber>
    </recommendedName>
</protein>
<evidence type="ECO:0000256" key="2">
    <source>
        <dbReference type="ARBA" id="ARBA00006654"/>
    </source>
</evidence>
<dbReference type="SUPFAM" id="SSF55816">
    <property type="entry name" value="5'-nucleotidase (syn. UDP-sugar hydrolase), C-terminal domain"/>
    <property type="match status" value="1"/>
</dbReference>
<sequence>MEIDQSIFGAFIRVMVVAVNACLTAPEASAGRLLSLLDQLRPPDAGALPDWGLHPGSTIGIFNLTNPAAAPNVTTLNGDAPEDSGAANTTAQLQQTVADFYSTRVTSYYELTSEKCDGTECSLGDVICDAALIGALLDGRITPRPIAVWPGQNLTGKIPKGSLTVSQLYATIPDEQVALANASGETVIKLFSRAVEDMTVDASSSKTFLQVSGVRVTYDLDLAQPYRAKYLMNLCLNCTPQEYLPISKSWNYTVALPVSMVGHPYWKDITDEFTGLLVTGFSARDAISAKAQVTGRILSPVGDRIDFTHIAPDVDPTDDTFIAVLSTVIVCMVVFGLGLFGFNVWSRRQNQFGSTTALLR</sequence>
<dbReference type="EMBL" id="VIIS01001573">
    <property type="protein sequence ID" value="KAF0296277.1"/>
    <property type="molecule type" value="Genomic_DNA"/>
</dbReference>
<dbReference type="PANTHER" id="PTHR11575">
    <property type="entry name" value="5'-NUCLEOTIDASE-RELATED"/>
    <property type="match status" value="1"/>
</dbReference>
<comment type="similarity">
    <text evidence="2">Belongs to the 5'-nucleotidase family.</text>
</comment>
<proteinExistence type="inferred from homology"/>
<evidence type="ECO:0000256" key="4">
    <source>
        <dbReference type="SAM" id="Phobius"/>
    </source>
</evidence>
<accession>A0A6A4VIN0</accession>
<evidence type="ECO:0000313" key="7">
    <source>
        <dbReference type="Proteomes" id="UP000440578"/>
    </source>
</evidence>
<feature type="transmembrane region" description="Helical" evidence="4">
    <location>
        <begin position="321"/>
        <end position="345"/>
    </location>
</feature>
<evidence type="ECO:0000259" key="5">
    <source>
        <dbReference type="Pfam" id="PF02872"/>
    </source>
</evidence>
<dbReference type="PANTHER" id="PTHR11575:SF24">
    <property type="entry name" value="5'-NUCLEOTIDASE"/>
    <property type="match status" value="1"/>
</dbReference>
<dbReference type="InterPro" id="IPR036907">
    <property type="entry name" value="5'-Nucleotdase_C_sf"/>
</dbReference>
<dbReference type="OrthoDB" id="10533903at2759"/>
<dbReference type="Proteomes" id="UP000440578">
    <property type="component" value="Unassembled WGS sequence"/>
</dbReference>
<dbReference type="GO" id="GO:0005886">
    <property type="term" value="C:plasma membrane"/>
    <property type="evidence" value="ECO:0007669"/>
    <property type="project" value="TreeGrafter"/>
</dbReference>
<evidence type="ECO:0000256" key="3">
    <source>
        <dbReference type="ARBA" id="ARBA00012643"/>
    </source>
</evidence>
<name>A0A6A4VIN0_AMPAM</name>
<dbReference type="Gene3D" id="3.90.780.10">
    <property type="entry name" value="5'-Nucleotidase, C-terminal domain"/>
    <property type="match status" value="1"/>
</dbReference>
<keyword evidence="4" id="KW-1133">Transmembrane helix</keyword>
<organism evidence="6 7">
    <name type="scientific">Amphibalanus amphitrite</name>
    <name type="common">Striped barnacle</name>
    <name type="synonym">Balanus amphitrite</name>
    <dbReference type="NCBI Taxonomy" id="1232801"/>
    <lineage>
        <taxon>Eukaryota</taxon>
        <taxon>Metazoa</taxon>
        <taxon>Ecdysozoa</taxon>
        <taxon>Arthropoda</taxon>
        <taxon>Crustacea</taxon>
        <taxon>Multicrustacea</taxon>
        <taxon>Cirripedia</taxon>
        <taxon>Thoracica</taxon>
        <taxon>Thoracicalcarea</taxon>
        <taxon>Balanomorpha</taxon>
        <taxon>Balanoidea</taxon>
        <taxon>Balanidae</taxon>
        <taxon>Amphibalaninae</taxon>
        <taxon>Amphibalanus</taxon>
    </lineage>
</organism>
<evidence type="ECO:0000313" key="6">
    <source>
        <dbReference type="EMBL" id="KAF0296277.1"/>
    </source>
</evidence>
<dbReference type="InterPro" id="IPR008334">
    <property type="entry name" value="5'-Nucleotdase_C"/>
</dbReference>
<dbReference type="Pfam" id="PF02872">
    <property type="entry name" value="5_nucleotid_C"/>
    <property type="match status" value="1"/>
</dbReference>
<gene>
    <name evidence="6" type="primary">V5NTD_0</name>
    <name evidence="6" type="ORF">FJT64_006208</name>
</gene>
<dbReference type="GO" id="GO:0008253">
    <property type="term" value="F:5'-nucleotidase activity"/>
    <property type="evidence" value="ECO:0007669"/>
    <property type="project" value="UniProtKB-EC"/>
</dbReference>
<dbReference type="EC" id="3.1.3.5" evidence="3"/>